<evidence type="ECO:0000313" key="2">
    <source>
        <dbReference type="Proteomes" id="UP000299102"/>
    </source>
</evidence>
<organism evidence="1 2">
    <name type="scientific">Eumeta variegata</name>
    <name type="common">Bagworm moth</name>
    <name type="synonym">Eumeta japonica</name>
    <dbReference type="NCBI Taxonomy" id="151549"/>
    <lineage>
        <taxon>Eukaryota</taxon>
        <taxon>Metazoa</taxon>
        <taxon>Ecdysozoa</taxon>
        <taxon>Arthropoda</taxon>
        <taxon>Hexapoda</taxon>
        <taxon>Insecta</taxon>
        <taxon>Pterygota</taxon>
        <taxon>Neoptera</taxon>
        <taxon>Endopterygota</taxon>
        <taxon>Lepidoptera</taxon>
        <taxon>Glossata</taxon>
        <taxon>Ditrysia</taxon>
        <taxon>Tineoidea</taxon>
        <taxon>Psychidae</taxon>
        <taxon>Oiketicinae</taxon>
        <taxon>Eumeta</taxon>
    </lineage>
</organism>
<accession>A0A4C1X3P3</accession>
<protein>
    <submittedName>
        <fullName evidence="1">Uncharacterized protein</fullName>
    </submittedName>
</protein>
<evidence type="ECO:0000313" key="1">
    <source>
        <dbReference type="EMBL" id="GBP58331.1"/>
    </source>
</evidence>
<dbReference type="Proteomes" id="UP000299102">
    <property type="component" value="Unassembled WGS sequence"/>
</dbReference>
<gene>
    <name evidence="1" type="ORF">EVAR_40896_1</name>
</gene>
<reference evidence="1 2" key="1">
    <citation type="journal article" date="2019" name="Commun. Biol.">
        <title>The bagworm genome reveals a unique fibroin gene that provides high tensile strength.</title>
        <authorList>
            <person name="Kono N."/>
            <person name="Nakamura H."/>
            <person name="Ohtoshi R."/>
            <person name="Tomita M."/>
            <person name="Numata K."/>
            <person name="Arakawa K."/>
        </authorList>
    </citation>
    <scope>NUCLEOTIDE SEQUENCE [LARGE SCALE GENOMIC DNA]</scope>
</reference>
<dbReference type="EMBL" id="BGZK01000733">
    <property type="protein sequence ID" value="GBP58331.1"/>
    <property type="molecule type" value="Genomic_DNA"/>
</dbReference>
<sequence>MPFECNIFIKYDKRCDPDDDQIDRGAPAGTAHRPARRHFPLVRPRSHCVCLGSKSVHALEAAADGLRRGRRRPPPGPRPCRRRFQNKIRPAHEGSYGRISKTVLDDLLTTTNITYNGMIGVLGVDARGKLIAVVVRGREREWLMRPMHFLMAICSHAFTTPALHRGRAMYELEPQLSLMQTAERRLNRTMQPSTATDPFGLMLQGAAWAQKAAPLAAALFSLLR</sequence>
<keyword evidence="2" id="KW-1185">Reference proteome</keyword>
<name>A0A4C1X3P3_EUMVA</name>
<comment type="caution">
    <text evidence="1">The sequence shown here is derived from an EMBL/GenBank/DDBJ whole genome shotgun (WGS) entry which is preliminary data.</text>
</comment>
<proteinExistence type="predicted"/>
<dbReference type="AlphaFoldDB" id="A0A4C1X3P3"/>